<evidence type="ECO:0000256" key="2">
    <source>
        <dbReference type="SAM" id="MobiDB-lite"/>
    </source>
</evidence>
<feature type="region of interest" description="Disordered" evidence="2">
    <location>
        <begin position="1375"/>
        <end position="1397"/>
    </location>
</feature>
<dbReference type="Proteomes" id="UP000327493">
    <property type="component" value="Chromosome 2"/>
</dbReference>
<proteinExistence type="predicted"/>
<feature type="coiled-coil region" evidence="1">
    <location>
        <begin position="1237"/>
        <end position="1292"/>
    </location>
</feature>
<name>A0A5J5DMQ8_9PERO</name>
<reference evidence="3 4" key="1">
    <citation type="submission" date="2019-08" db="EMBL/GenBank/DDBJ databases">
        <title>A chromosome-level genome assembly, high-density linkage maps, and genome scans reveal the genomic architecture of hybrid incompatibilities underlying speciation via character displacement in darters (Percidae: Etheostominae).</title>
        <authorList>
            <person name="Moran R.L."/>
            <person name="Catchen J.M."/>
            <person name="Fuller R.C."/>
        </authorList>
    </citation>
    <scope>NUCLEOTIDE SEQUENCE [LARGE SCALE GENOMIC DNA]</scope>
    <source>
        <strain evidence="3">EspeVRDwgs_2016</strain>
        <tissue evidence="3">Muscle</tissue>
    </source>
</reference>
<dbReference type="GO" id="GO:0051301">
    <property type="term" value="P:cell division"/>
    <property type="evidence" value="ECO:0007669"/>
    <property type="project" value="InterPro"/>
</dbReference>
<dbReference type="PANTHER" id="PTHR15347:SF1">
    <property type="entry name" value="SPERM-ASSOCIATED ANTIGEN 5"/>
    <property type="match status" value="1"/>
</dbReference>
<organism evidence="3 4">
    <name type="scientific">Etheostoma spectabile</name>
    <name type="common">orangethroat darter</name>
    <dbReference type="NCBI Taxonomy" id="54343"/>
    <lineage>
        <taxon>Eukaryota</taxon>
        <taxon>Metazoa</taxon>
        <taxon>Chordata</taxon>
        <taxon>Craniata</taxon>
        <taxon>Vertebrata</taxon>
        <taxon>Euteleostomi</taxon>
        <taxon>Actinopterygii</taxon>
        <taxon>Neopterygii</taxon>
        <taxon>Teleostei</taxon>
        <taxon>Neoteleostei</taxon>
        <taxon>Acanthomorphata</taxon>
        <taxon>Eupercaria</taxon>
        <taxon>Perciformes</taxon>
        <taxon>Percoidei</taxon>
        <taxon>Percidae</taxon>
        <taxon>Etheostomatinae</taxon>
        <taxon>Etheostoma</taxon>
    </lineage>
</organism>
<evidence type="ECO:0008006" key="5">
    <source>
        <dbReference type="Google" id="ProtNLM"/>
    </source>
</evidence>
<accession>A0A5J5DMQ8</accession>
<evidence type="ECO:0000256" key="1">
    <source>
        <dbReference type="SAM" id="Coils"/>
    </source>
</evidence>
<protein>
    <recommendedName>
        <fullName evidence="5">Sperm-associated antigen 5</fullName>
    </recommendedName>
</protein>
<feature type="coiled-coil region" evidence="1">
    <location>
        <begin position="1512"/>
        <end position="1574"/>
    </location>
</feature>
<feature type="coiled-coil region" evidence="1">
    <location>
        <begin position="1171"/>
        <end position="1212"/>
    </location>
</feature>
<keyword evidence="1" id="KW-0175">Coiled coil</keyword>
<keyword evidence="4" id="KW-1185">Reference proteome</keyword>
<dbReference type="GO" id="GO:0051988">
    <property type="term" value="P:regulation of attachment of spindle microtubules to kinetochore"/>
    <property type="evidence" value="ECO:0007669"/>
    <property type="project" value="InterPro"/>
</dbReference>
<dbReference type="InterPro" id="IPR028728">
    <property type="entry name" value="Astrin"/>
</dbReference>
<evidence type="ECO:0000313" key="3">
    <source>
        <dbReference type="EMBL" id="KAA8594701.1"/>
    </source>
</evidence>
<dbReference type="EMBL" id="VOFY01000002">
    <property type="protein sequence ID" value="KAA8594701.1"/>
    <property type="molecule type" value="Genomic_DNA"/>
</dbReference>
<evidence type="ECO:0000313" key="4">
    <source>
        <dbReference type="Proteomes" id="UP000327493"/>
    </source>
</evidence>
<gene>
    <name evidence="3" type="ORF">FQN60_011836</name>
</gene>
<comment type="caution">
    <text evidence="3">The sequence shown here is derived from an EMBL/GenBank/DDBJ whole genome shotgun (WGS) entry which is preliminary data.</text>
</comment>
<sequence length="1670" mass="185560">MSSRKSSSSVGGLLSSKCVERTPLRSLQNELLHPSTPSRFKSKSLLNADVKLTMADVPLCDPKNPMQSPTSDSVIQISAFTIDDTTCTETACGLGDVTYKSFVCPGGEVEVTGSAACAEESIILPMNQGIKSIQETEDTVISDSIIVQSCSDHVDHPYYNPEMKDASLIDVDAACLCEISNSKLTHEDLDDKHAQDFRAFQNDCFEEKDVTWKSFVCDGGEVEVPDVTRLQEETIPLPKEQLGEPIQDNSVNLTNLSDSGQLCHVEHSDHPYFSSDNGICLITSFPDTTNTPEKPAVGLSDATIKSFNCSGGVIFGGAKLADEAVPLPADQTATCSESYNYGIEPGMFASDQYVQNSNEHSDLPHCNMENYPLGEPLPFSLDVVDEDKPISLVLQDYQTGRQAETTLSSFISARKDVEIPNGTRLSQKMFPLPDDQAVISQPLDYNGIPTSLTQDHVQDDYEKSNIHVENEVVVDTDPPTISTSSLTDTSSKALDDKSVKCQMQETSKDLMHPVDSALPMLYRSESSDGSHTLVEVHEKHVSQVQISSEFHKSSEDKDCALGSPGNGLILCDSAEKPWSENLPNVLKVQSECPSVASRLPFGILSPIVRRASLAVLKAFKGPAFDQFCDESAFNGGTSFVADCCSNFDQPGLLGEHLVSPMPRPLLNSTALDCKPEPVTEPVDVRAKPCAVSQPEPVTEPLKEPCAVPQIEGEVLDMPMIPDGPLQLQLRQMAEFLFLASGKMGPATTALRPAAVMVPSASATPAESHSVCVGTTPVKWLDHSVNTSGQFERKRDFSVVDACTLTDPLLWNLPPYGLEGLPRQELEQGLRSSMIMVEALVQQLTAARANGCSSAGPAPSDLREKLVQTDHTELSQNTMYRDLYLEALNRVRDLETDSSSLQNLTQCMQDMRVTMTSLSCDTDAALSNMKQLGDNVREDHQSLVLHYDQMKSLFEKTKEMQTTMMQKVKDALHQRDDMTIQMEEAFRVKKAAFSAMEQLRTHCATEISALERIVGSQQELSSALNQTYPQQVALNQAYTEMLNSASDVLSTTMDEQSSLMNELCTVRGLMQKTAPMLLKLNEKAAAALRERDEHMSARDQAVEEGEQIKEELNQAYMNLQSAREQIGDLNLQVTILTSEMGVLRQKLTEREEERGPLERKVTELLKQSWKEIQLAKDRANELETSLGQSEQRVADLSKALAQNEEQLSQLQLLSQSQNLQIQQLQDVCTQLGGVREMNEFLQMENELAREQVVESERMLMANLQALRERNIQCEDLKRELGQFQLENRSLHKELESTKSRVSATQMELGEKLAQAVTEITLLHHTLRGLTNEIHAALNDQKPEPKKDKESHAVHTMERCHPSSSFVDSIMVALTSEKEEDASTETPPGSGPSDTPEPLRETLFSETSAFTRIAITPKKNFSTVAFEPEEDDQSSMAELFVGLGSTVTELISTLKLLRQRKDAQLEELHNTISVLQVEQQAADDRHKAEVFELKHQLSRLNSLFEKGNQALQQKAQDEKTVTKLMAEIQETQETLIKHKADSNELRKEVVELRRSLQQSKVECQFLREELRKAGSQAGSQSANPAHFMEEKIQLLREVERLKLCLQEGEQARVKLLDRAKRHQMIHQTNQQKSENELQMLNKVINKVRETLLSLPVVVKNCEQLEQLMEYIG</sequence>
<dbReference type="PANTHER" id="PTHR15347">
    <property type="entry name" value="SPERM-ASSOCIATED ANTIGEN 5"/>
    <property type="match status" value="1"/>
</dbReference>
<feature type="coiled-coil region" evidence="1">
    <location>
        <begin position="1101"/>
        <end position="1138"/>
    </location>
</feature>